<name>A0AAV4WSB3_CAEEX</name>
<keyword evidence="2" id="KW-1185">Reference proteome</keyword>
<comment type="caution">
    <text evidence="1">The sequence shown here is derived from an EMBL/GenBank/DDBJ whole genome shotgun (WGS) entry which is preliminary data.</text>
</comment>
<accession>A0AAV4WSB3</accession>
<organism evidence="1 2">
    <name type="scientific">Caerostris extrusa</name>
    <name type="common">Bark spider</name>
    <name type="synonym">Caerostris bankana</name>
    <dbReference type="NCBI Taxonomy" id="172846"/>
    <lineage>
        <taxon>Eukaryota</taxon>
        <taxon>Metazoa</taxon>
        <taxon>Ecdysozoa</taxon>
        <taxon>Arthropoda</taxon>
        <taxon>Chelicerata</taxon>
        <taxon>Arachnida</taxon>
        <taxon>Araneae</taxon>
        <taxon>Araneomorphae</taxon>
        <taxon>Entelegynae</taxon>
        <taxon>Araneoidea</taxon>
        <taxon>Araneidae</taxon>
        <taxon>Caerostris</taxon>
    </lineage>
</organism>
<sequence length="106" mass="12215">MSQSGSASSVSFKERSIFFAPLFDKNELFLFLKHIKGRGTKETFYEKKEFGSCMLQSSCKRSRIKDDFPFPEIFIHYTDTLFFALSLSLTKGKNVSRTLFETSISK</sequence>
<dbReference type="Proteomes" id="UP001054945">
    <property type="component" value="Unassembled WGS sequence"/>
</dbReference>
<gene>
    <name evidence="1" type="ORF">CEXT_629741</name>
</gene>
<reference evidence="1 2" key="1">
    <citation type="submission" date="2021-06" db="EMBL/GenBank/DDBJ databases">
        <title>Caerostris extrusa draft genome.</title>
        <authorList>
            <person name="Kono N."/>
            <person name="Arakawa K."/>
        </authorList>
    </citation>
    <scope>NUCLEOTIDE SEQUENCE [LARGE SCALE GENOMIC DNA]</scope>
</reference>
<evidence type="ECO:0000313" key="1">
    <source>
        <dbReference type="EMBL" id="GIY84438.1"/>
    </source>
</evidence>
<dbReference type="AlphaFoldDB" id="A0AAV4WSB3"/>
<evidence type="ECO:0000313" key="2">
    <source>
        <dbReference type="Proteomes" id="UP001054945"/>
    </source>
</evidence>
<proteinExistence type="predicted"/>
<protein>
    <submittedName>
        <fullName evidence="1">Uncharacterized protein</fullName>
    </submittedName>
</protein>
<dbReference type="EMBL" id="BPLR01016513">
    <property type="protein sequence ID" value="GIY84438.1"/>
    <property type="molecule type" value="Genomic_DNA"/>
</dbReference>